<name>A0AAW5BVH8_9FIRM</name>
<dbReference type="RefSeq" id="WP_207660405.1">
    <property type="nucleotide sequence ID" value="NZ_JAJCID010000001.1"/>
</dbReference>
<protein>
    <recommendedName>
        <fullName evidence="7">FAD/NAD(P)-binding domain-containing protein</fullName>
    </recommendedName>
</protein>
<dbReference type="PANTHER" id="PTHR42917">
    <property type="entry name" value="2,4-DIENOYL-COA REDUCTASE"/>
    <property type="match status" value="1"/>
</dbReference>
<evidence type="ECO:0008006" key="7">
    <source>
        <dbReference type="Google" id="ProtNLM"/>
    </source>
</evidence>
<dbReference type="AlphaFoldDB" id="A0AAW5BVH8"/>
<dbReference type="Proteomes" id="UP001299608">
    <property type="component" value="Unassembled WGS sequence"/>
</dbReference>
<dbReference type="InterPro" id="IPR051793">
    <property type="entry name" value="NADH:flavin_oxidoreductase"/>
</dbReference>
<dbReference type="PANTHER" id="PTHR42917:SF2">
    <property type="entry name" value="2,4-DIENOYL-COA REDUCTASE [(2E)-ENOYL-COA-PRODUCING]"/>
    <property type="match status" value="1"/>
</dbReference>
<organism evidence="5 6">
    <name type="scientific">Enterocloster aldenensis</name>
    <dbReference type="NCBI Taxonomy" id="358742"/>
    <lineage>
        <taxon>Bacteria</taxon>
        <taxon>Bacillati</taxon>
        <taxon>Bacillota</taxon>
        <taxon>Clostridia</taxon>
        <taxon>Lachnospirales</taxon>
        <taxon>Lachnospiraceae</taxon>
        <taxon>Enterocloster</taxon>
    </lineage>
</organism>
<sequence>MKRRGVSCDIVEYGRQLLADPEYPEKLLTDLMGRYGIEVLTEAAVTSIEPGRVLVRRQDEVMSRAADTVITAVGYRSENKLYEAVRDLNRPVYNIGDSNQVRNIMYAVWNAYEITRNI</sequence>
<gene>
    <name evidence="5" type="ORF">L0N08_02325</name>
</gene>
<comment type="caution">
    <text evidence="5">The sequence shown here is derived from an EMBL/GenBank/DDBJ whole genome shotgun (WGS) entry which is preliminary data.</text>
</comment>
<dbReference type="Gene3D" id="3.40.50.720">
    <property type="entry name" value="NAD(P)-binding Rossmann-like Domain"/>
    <property type="match status" value="1"/>
</dbReference>
<keyword evidence="2" id="KW-0285">Flavoprotein</keyword>
<dbReference type="Gene3D" id="3.50.50.60">
    <property type="entry name" value="FAD/NAD(P)-binding domain"/>
    <property type="match status" value="1"/>
</dbReference>
<comment type="cofactor">
    <cofactor evidence="1">
        <name>FMN</name>
        <dbReference type="ChEBI" id="CHEBI:58210"/>
    </cofactor>
</comment>
<keyword evidence="4" id="KW-0560">Oxidoreductase</keyword>
<evidence type="ECO:0000313" key="5">
    <source>
        <dbReference type="EMBL" id="MCG4744241.1"/>
    </source>
</evidence>
<dbReference type="GO" id="GO:0016491">
    <property type="term" value="F:oxidoreductase activity"/>
    <property type="evidence" value="ECO:0007669"/>
    <property type="project" value="UniProtKB-KW"/>
</dbReference>
<evidence type="ECO:0000256" key="2">
    <source>
        <dbReference type="ARBA" id="ARBA00022630"/>
    </source>
</evidence>
<dbReference type="EMBL" id="JAKNGE010000002">
    <property type="protein sequence ID" value="MCG4744241.1"/>
    <property type="molecule type" value="Genomic_DNA"/>
</dbReference>
<reference evidence="5" key="1">
    <citation type="submission" date="2022-01" db="EMBL/GenBank/DDBJ databases">
        <title>Collection of gut derived symbiotic bacterial strains cultured from healthy donors.</title>
        <authorList>
            <person name="Lin H."/>
            <person name="Kohout C."/>
            <person name="Waligurski E."/>
            <person name="Pamer E.G."/>
        </authorList>
    </citation>
    <scope>NUCLEOTIDE SEQUENCE</scope>
    <source>
        <strain evidence="5">DFI.6.55</strain>
    </source>
</reference>
<dbReference type="InterPro" id="IPR036188">
    <property type="entry name" value="FAD/NAD-bd_sf"/>
</dbReference>
<evidence type="ECO:0000313" key="6">
    <source>
        <dbReference type="Proteomes" id="UP001299608"/>
    </source>
</evidence>
<evidence type="ECO:0000256" key="1">
    <source>
        <dbReference type="ARBA" id="ARBA00001917"/>
    </source>
</evidence>
<proteinExistence type="predicted"/>
<keyword evidence="3" id="KW-0288">FMN</keyword>
<accession>A0AAW5BVH8</accession>
<evidence type="ECO:0000256" key="3">
    <source>
        <dbReference type="ARBA" id="ARBA00022643"/>
    </source>
</evidence>
<evidence type="ECO:0000256" key="4">
    <source>
        <dbReference type="ARBA" id="ARBA00023002"/>
    </source>
</evidence>
<dbReference type="SUPFAM" id="SSF51905">
    <property type="entry name" value="FAD/NAD(P)-binding domain"/>
    <property type="match status" value="1"/>
</dbReference>